<sequence>MKLIVVSTNAAMTMGGEAVKALQYVQVLLAQGRDVTLITHERCRAALKGALPADRVLYVRDTRLMQLCWRVPGLSRLVNTLFHHAVRHLCRQFDPADVVIHYLCPISPVEQRLPPHGYRYIIGPVSGNIFYPPGFRHLESRGGRLQEAIYRPLQQALGIVSRQYVNAEQVLVSGYDRTSEALRWAGCPPEKMRFVRDAGLEEALFAHPRARPEAAIAEFVWIGRMVPYKGADLAIRALAATPPDIGLTLYGDGPDRAELEVLTAALGLEGRVRFAGWLAHDSLGQVLGQYRGLIFSTLKEANGIIMQESMAIGLPVLTLRWGGPQGLAGEGEARFVDPETPEQVIRDLALEMTRLARDGDLVAALSQAARQKAEQEFPWHRVAADWYDAADRGAVEVQSQTSHRSGDEG</sequence>
<dbReference type="EMBL" id="LPUY01000053">
    <property type="protein sequence ID" value="KUP93415.1"/>
    <property type="molecule type" value="Genomic_DNA"/>
</dbReference>
<evidence type="ECO:0000259" key="3">
    <source>
        <dbReference type="Pfam" id="PF00534"/>
    </source>
</evidence>
<gene>
    <name evidence="4" type="primary">mfpsA</name>
    <name evidence="4" type="ORF">TRIHO_17560</name>
</gene>
<keyword evidence="5" id="KW-1185">Reference proteome</keyword>
<dbReference type="PATRIC" id="fig|1768241.3.peg.1843"/>
<accession>A0A132BYG0</accession>
<name>A0A132BYG0_9RHOB</name>
<dbReference type="Gene3D" id="3.40.50.2000">
    <property type="entry name" value="Glycogen Phosphorylase B"/>
    <property type="match status" value="2"/>
</dbReference>
<dbReference type="Proteomes" id="UP000068382">
    <property type="component" value="Unassembled WGS sequence"/>
</dbReference>
<evidence type="ECO:0000313" key="4">
    <source>
        <dbReference type="EMBL" id="KUP93415.1"/>
    </source>
</evidence>
<dbReference type="SUPFAM" id="SSF53756">
    <property type="entry name" value="UDP-Glycosyltransferase/glycogen phosphorylase"/>
    <property type="match status" value="1"/>
</dbReference>
<reference evidence="4 5" key="1">
    <citation type="submission" date="2015-12" db="EMBL/GenBank/DDBJ databases">
        <title>Genome sequence of the marine Rhodobacteraceae strain O3.65, Candidatus Tritonibacter horizontis.</title>
        <authorList>
            <person name="Poehlein A."/>
            <person name="Giebel H.A."/>
            <person name="Voget S."/>
            <person name="Brinkhoff T."/>
        </authorList>
    </citation>
    <scope>NUCLEOTIDE SEQUENCE [LARGE SCALE GENOMIC DNA]</scope>
    <source>
        <strain evidence="4 5">O3.65</strain>
    </source>
</reference>
<dbReference type="Pfam" id="PF00534">
    <property type="entry name" value="Glycos_transf_1"/>
    <property type="match status" value="1"/>
</dbReference>
<comment type="caution">
    <text evidence="4">The sequence shown here is derived from an EMBL/GenBank/DDBJ whole genome shotgun (WGS) entry which is preliminary data.</text>
</comment>
<dbReference type="AlphaFoldDB" id="A0A132BYG0"/>
<protein>
    <submittedName>
        <fullName evidence="4">Mannosylfructose-phosphate synthase</fullName>
        <ecNumber evidence="4">2.4.1.246</ecNumber>
    </submittedName>
</protein>
<dbReference type="CDD" id="cd03801">
    <property type="entry name" value="GT4_PimA-like"/>
    <property type="match status" value="1"/>
</dbReference>
<dbReference type="GO" id="GO:0103011">
    <property type="term" value="F:mannosylfructose-phosphate synthase activity"/>
    <property type="evidence" value="ECO:0007669"/>
    <property type="project" value="UniProtKB-EC"/>
</dbReference>
<proteinExistence type="predicted"/>
<dbReference type="InterPro" id="IPR001296">
    <property type="entry name" value="Glyco_trans_1"/>
</dbReference>
<dbReference type="EC" id="2.4.1.246" evidence="4"/>
<dbReference type="PANTHER" id="PTHR12526">
    <property type="entry name" value="GLYCOSYLTRANSFERASE"/>
    <property type="match status" value="1"/>
</dbReference>
<evidence type="ECO:0000256" key="1">
    <source>
        <dbReference type="ARBA" id="ARBA00022676"/>
    </source>
</evidence>
<organism evidence="4 5">
    <name type="scientific">Tritonibacter horizontis</name>
    <dbReference type="NCBI Taxonomy" id="1768241"/>
    <lineage>
        <taxon>Bacteria</taxon>
        <taxon>Pseudomonadati</taxon>
        <taxon>Pseudomonadota</taxon>
        <taxon>Alphaproteobacteria</taxon>
        <taxon>Rhodobacterales</taxon>
        <taxon>Paracoccaceae</taxon>
        <taxon>Tritonibacter</taxon>
    </lineage>
</organism>
<keyword evidence="1 4" id="KW-0328">Glycosyltransferase</keyword>
<dbReference type="RefSeq" id="WP_068242154.1">
    <property type="nucleotide sequence ID" value="NZ_LPUY01000053.1"/>
</dbReference>
<dbReference type="PANTHER" id="PTHR12526:SF510">
    <property type="entry name" value="D-INOSITOL 3-PHOSPHATE GLYCOSYLTRANSFERASE"/>
    <property type="match status" value="1"/>
</dbReference>
<evidence type="ECO:0000256" key="2">
    <source>
        <dbReference type="ARBA" id="ARBA00022679"/>
    </source>
</evidence>
<evidence type="ECO:0000313" key="5">
    <source>
        <dbReference type="Proteomes" id="UP000068382"/>
    </source>
</evidence>
<keyword evidence="2 4" id="KW-0808">Transferase</keyword>
<dbReference type="OrthoDB" id="9790710at2"/>
<feature type="domain" description="Glycosyl transferase family 1" evidence="3">
    <location>
        <begin position="219"/>
        <end position="371"/>
    </location>
</feature>